<dbReference type="Proteomes" id="UP000010556">
    <property type="component" value="Unassembled WGS sequence"/>
</dbReference>
<protein>
    <submittedName>
        <fullName evidence="1">Uncharacterized protein</fullName>
    </submittedName>
</protein>
<accession>L5LFJ3</accession>
<proteinExistence type="predicted"/>
<name>L5LFJ3_MYODS</name>
<dbReference type="EMBL" id="KB112466">
    <property type="protein sequence ID" value="ELK24790.1"/>
    <property type="molecule type" value="Genomic_DNA"/>
</dbReference>
<organism evidence="1 2">
    <name type="scientific">Myotis davidii</name>
    <name type="common">David's myotis</name>
    <dbReference type="NCBI Taxonomy" id="225400"/>
    <lineage>
        <taxon>Eukaryota</taxon>
        <taxon>Metazoa</taxon>
        <taxon>Chordata</taxon>
        <taxon>Craniata</taxon>
        <taxon>Vertebrata</taxon>
        <taxon>Euteleostomi</taxon>
        <taxon>Mammalia</taxon>
        <taxon>Eutheria</taxon>
        <taxon>Laurasiatheria</taxon>
        <taxon>Chiroptera</taxon>
        <taxon>Yangochiroptera</taxon>
        <taxon>Vespertilionidae</taxon>
        <taxon>Myotis</taxon>
    </lineage>
</organism>
<sequence>MAVFTLHIAGTCLTSVKSFPVQRTAWLV</sequence>
<gene>
    <name evidence="1" type="ORF">MDA_GLEAN10000971</name>
</gene>
<evidence type="ECO:0000313" key="1">
    <source>
        <dbReference type="EMBL" id="ELK24790.1"/>
    </source>
</evidence>
<keyword evidence="2" id="KW-1185">Reference proteome</keyword>
<evidence type="ECO:0000313" key="2">
    <source>
        <dbReference type="Proteomes" id="UP000010556"/>
    </source>
</evidence>
<reference evidence="2" key="1">
    <citation type="journal article" date="2013" name="Science">
        <title>Comparative analysis of bat genomes provides insight into the evolution of flight and immunity.</title>
        <authorList>
            <person name="Zhang G."/>
            <person name="Cowled C."/>
            <person name="Shi Z."/>
            <person name="Huang Z."/>
            <person name="Bishop-Lilly K.A."/>
            <person name="Fang X."/>
            <person name="Wynne J.W."/>
            <person name="Xiong Z."/>
            <person name="Baker M.L."/>
            <person name="Zhao W."/>
            <person name="Tachedjian M."/>
            <person name="Zhu Y."/>
            <person name="Zhou P."/>
            <person name="Jiang X."/>
            <person name="Ng J."/>
            <person name="Yang L."/>
            <person name="Wu L."/>
            <person name="Xiao J."/>
            <person name="Feng Y."/>
            <person name="Chen Y."/>
            <person name="Sun X."/>
            <person name="Zhang Y."/>
            <person name="Marsh G.A."/>
            <person name="Crameri G."/>
            <person name="Broder C.C."/>
            <person name="Frey K.G."/>
            <person name="Wang L.F."/>
            <person name="Wang J."/>
        </authorList>
    </citation>
    <scope>NUCLEOTIDE SEQUENCE [LARGE SCALE GENOMIC DNA]</scope>
</reference>
<dbReference type="AlphaFoldDB" id="L5LFJ3"/>